<name>A0A9W4X456_9GLOM</name>
<sequence>VKGYAGHPNSPVFFCCFEEKQSDICSYSTEAINTCYKEVFRSNTKFSGLPVMGFDNSDVV</sequence>
<dbReference type="Proteomes" id="UP001153678">
    <property type="component" value="Unassembled WGS sequence"/>
</dbReference>
<accession>A0A9W4X456</accession>
<feature type="non-terminal residue" evidence="1">
    <location>
        <position position="1"/>
    </location>
</feature>
<dbReference type="AlphaFoldDB" id="A0A9W4X456"/>
<gene>
    <name evidence="1" type="ORF">FWILDA_LOCUS19610</name>
</gene>
<keyword evidence="2" id="KW-1185">Reference proteome</keyword>
<dbReference type="EMBL" id="CAMKVN010024581">
    <property type="protein sequence ID" value="CAI2200521.1"/>
    <property type="molecule type" value="Genomic_DNA"/>
</dbReference>
<feature type="non-terminal residue" evidence="1">
    <location>
        <position position="60"/>
    </location>
</feature>
<protein>
    <submittedName>
        <fullName evidence="1">18355_t:CDS:1</fullName>
    </submittedName>
</protein>
<comment type="caution">
    <text evidence="1">The sequence shown here is derived from an EMBL/GenBank/DDBJ whole genome shotgun (WGS) entry which is preliminary data.</text>
</comment>
<reference evidence="1" key="1">
    <citation type="submission" date="2022-08" db="EMBL/GenBank/DDBJ databases">
        <authorList>
            <person name="Kallberg Y."/>
            <person name="Tangrot J."/>
            <person name="Rosling A."/>
        </authorList>
    </citation>
    <scope>NUCLEOTIDE SEQUENCE</scope>
    <source>
        <strain evidence="1">Wild A</strain>
    </source>
</reference>
<organism evidence="1 2">
    <name type="scientific">Funneliformis geosporum</name>
    <dbReference type="NCBI Taxonomy" id="1117311"/>
    <lineage>
        <taxon>Eukaryota</taxon>
        <taxon>Fungi</taxon>
        <taxon>Fungi incertae sedis</taxon>
        <taxon>Mucoromycota</taxon>
        <taxon>Glomeromycotina</taxon>
        <taxon>Glomeromycetes</taxon>
        <taxon>Glomerales</taxon>
        <taxon>Glomeraceae</taxon>
        <taxon>Funneliformis</taxon>
    </lineage>
</organism>
<dbReference type="OrthoDB" id="2306061at2759"/>
<evidence type="ECO:0000313" key="2">
    <source>
        <dbReference type="Proteomes" id="UP001153678"/>
    </source>
</evidence>
<evidence type="ECO:0000313" key="1">
    <source>
        <dbReference type="EMBL" id="CAI2200521.1"/>
    </source>
</evidence>
<proteinExistence type="predicted"/>